<organism evidence="2 3">
    <name type="scientific">Pseudomonas putida</name>
    <name type="common">Arthrobacter siderocapsulatus</name>
    <dbReference type="NCBI Taxonomy" id="303"/>
    <lineage>
        <taxon>Bacteria</taxon>
        <taxon>Pseudomonadati</taxon>
        <taxon>Pseudomonadota</taxon>
        <taxon>Gammaproteobacteria</taxon>
        <taxon>Pseudomonadales</taxon>
        <taxon>Pseudomonadaceae</taxon>
        <taxon>Pseudomonas</taxon>
    </lineage>
</organism>
<feature type="region of interest" description="Disordered" evidence="1">
    <location>
        <begin position="1"/>
        <end position="64"/>
    </location>
</feature>
<comment type="caution">
    <text evidence="2">The sequence shown here is derived from an EMBL/GenBank/DDBJ whole genome shotgun (WGS) entry which is preliminary data.</text>
</comment>
<proteinExistence type="predicted"/>
<evidence type="ECO:0000256" key="1">
    <source>
        <dbReference type="SAM" id="MobiDB-lite"/>
    </source>
</evidence>
<sequence>MQGDNQAERKPSQTDECESPTHLRMHRDAAVQPAGNEAANQVGQPISEKDHGEGELRQAKLLDE</sequence>
<reference evidence="2 3" key="1">
    <citation type="submission" date="2016-08" db="EMBL/GenBank/DDBJ databases">
        <authorList>
            <person name="Seilhamer J.J."/>
        </authorList>
    </citation>
    <scope>NUCLEOTIDE SEQUENCE [LARGE SCALE GENOMIC DNA]</scope>
    <source>
        <strain evidence="2 3">KH-21-114</strain>
    </source>
</reference>
<dbReference type="AlphaFoldDB" id="A0A2S3X6Z5"/>
<protein>
    <submittedName>
        <fullName evidence="2">Uncharacterized protein</fullName>
    </submittedName>
</protein>
<gene>
    <name evidence="2" type="ORF">BGP84_17115</name>
</gene>
<evidence type="ECO:0000313" key="2">
    <source>
        <dbReference type="EMBL" id="POG11370.1"/>
    </source>
</evidence>
<dbReference type="Proteomes" id="UP000237230">
    <property type="component" value="Unassembled WGS sequence"/>
</dbReference>
<dbReference type="EMBL" id="MINH01000019">
    <property type="protein sequence ID" value="POG11370.1"/>
    <property type="molecule type" value="Genomic_DNA"/>
</dbReference>
<feature type="compositionally biased region" description="Basic and acidic residues" evidence="1">
    <location>
        <begin position="1"/>
        <end position="13"/>
    </location>
</feature>
<name>A0A2S3X6Z5_PSEPU</name>
<accession>A0A2S3X6Z5</accession>
<reference evidence="2 3" key="2">
    <citation type="submission" date="2018-03" db="EMBL/GenBank/DDBJ databases">
        <title>Draft genome of Pseudomonas putida strain KH-21-114.</title>
        <authorList>
            <person name="Yoshizawa S."/>
            <person name="Khan N.H."/>
            <person name="Nishimura M."/>
            <person name="Chiura H.X."/>
            <person name="Ogura Y."/>
            <person name="Hayashi T."/>
            <person name="Kogure K."/>
        </authorList>
    </citation>
    <scope>NUCLEOTIDE SEQUENCE [LARGE SCALE GENOMIC DNA]</scope>
    <source>
        <strain evidence="2 3">KH-21-114</strain>
    </source>
</reference>
<feature type="compositionally biased region" description="Basic and acidic residues" evidence="1">
    <location>
        <begin position="47"/>
        <end position="64"/>
    </location>
</feature>
<evidence type="ECO:0000313" key="3">
    <source>
        <dbReference type="Proteomes" id="UP000237230"/>
    </source>
</evidence>